<proteinExistence type="predicted"/>
<dbReference type="AlphaFoldDB" id="A0A7Z0WMD5"/>
<dbReference type="GO" id="GO:0008942">
    <property type="term" value="F:nitrite reductase [NAD(P)H] activity"/>
    <property type="evidence" value="ECO:0007669"/>
    <property type="project" value="InterPro"/>
</dbReference>
<sequence length="106" mass="11129">MTVVCRLSDLPPDRGVAALLPDGAQVAVFHTGAGELFALSNIDPYSGAAVLSRGIVGDLRGVPVVASPMHKQHFELHSGECVEDRAVTVRVYPVRVAAGQVVVEDP</sequence>
<dbReference type="PROSITE" id="PS51296">
    <property type="entry name" value="RIESKE"/>
    <property type="match status" value="1"/>
</dbReference>
<dbReference type="Proteomes" id="UP000185696">
    <property type="component" value="Unassembled WGS sequence"/>
</dbReference>
<dbReference type="NCBIfam" id="TIGR02378">
    <property type="entry name" value="nirD_assim_sml"/>
    <property type="match status" value="1"/>
</dbReference>
<dbReference type="InterPro" id="IPR012748">
    <property type="entry name" value="Rieske-like_NirD"/>
</dbReference>
<dbReference type="InterPro" id="IPR017881">
    <property type="entry name" value="NirD"/>
</dbReference>
<evidence type="ECO:0000313" key="8">
    <source>
        <dbReference type="EMBL" id="OLF10918.1"/>
    </source>
</evidence>
<evidence type="ECO:0000259" key="7">
    <source>
        <dbReference type="PROSITE" id="PS51296"/>
    </source>
</evidence>
<dbReference type="EMBL" id="MSIF01000005">
    <property type="protein sequence ID" value="OLF10918.1"/>
    <property type="molecule type" value="Genomic_DNA"/>
</dbReference>
<keyword evidence="2" id="KW-0479">Metal-binding</keyword>
<dbReference type="InterPro" id="IPR017941">
    <property type="entry name" value="Rieske_2Fe-2S"/>
</dbReference>
<evidence type="ECO:0000256" key="1">
    <source>
        <dbReference type="ARBA" id="ARBA00022714"/>
    </source>
</evidence>
<evidence type="ECO:0000256" key="6">
    <source>
        <dbReference type="ARBA" id="ARBA00023063"/>
    </source>
</evidence>
<dbReference type="GO" id="GO:0004497">
    <property type="term" value="F:monooxygenase activity"/>
    <property type="evidence" value="ECO:0007669"/>
    <property type="project" value="UniProtKB-ARBA"/>
</dbReference>
<evidence type="ECO:0000256" key="5">
    <source>
        <dbReference type="ARBA" id="ARBA00023014"/>
    </source>
</evidence>
<dbReference type="InterPro" id="IPR036922">
    <property type="entry name" value="Rieske_2Fe-2S_sf"/>
</dbReference>
<dbReference type="CDD" id="cd03529">
    <property type="entry name" value="Rieske_NirD"/>
    <property type="match status" value="1"/>
</dbReference>
<dbReference type="GO" id="GO:0051537">
    <property type="term" value="F:2 iron, 2 sulfur cluster binding"/>
    <property type="evidence" value="ECO:0007669"/>
    <property type="project" value="UniProtKB-KW"/>
</dbReference>
<evidence type="ECO:0000256" key="3">
    <source>
        <dbReference type="ARBA" id="ARBA00023002"/>
    </source>
</evidence>
<keyword evidence="5" id="KW-0411">Iron-sulfur</keyword>
<dbReference type="GO" id="GO:0042128">
    <property type="term" value="P:nitrate assimilation"/>
    <property type="evidence" value="ECO:0007669"/>
    <property type="project" value="UniProtKB-KW"/>
</dbReference>
<dbReference type="PROSITE" id="PS51300">
    <property type="entry name" value="NIRD"/>
    <property type="match status" value="1"/>
</dbReference>
<organism evidence="8 9">
    <name type="scientific">Actinophytocola xinjiangensis</name>
    <dbReference type="NCBI Taxonomy" id="485602"/>
    <lineage>
        <taxon>Bacteria</taxon>
        <taxon>Bacillati</taxon>
        <taxon>Actinomycetota</taxon>
        <taxon>Actinomycetes</taxon>
        <taxon>Pseudonocardiales</taxon>
        <taxon>Pseudonocardiaceae</taxon>
    </lineage>
</organism>
<keyword evidence="3" id="KW-0560">Oxidoreductase</keyword>
<dbReference type="Gene3D" id="2.102.10.10">
    <property type="entry name" value="Rieske [2Fe-2S] iron-sulphur domain"/>
    <property type="match status" value="1"/>
</dbReference>
<keyword evidence="9" id="KW-1185">Reference proteome</keyword>
<keyword evidence="4" id="KW-0408">Iron</keyword>
<dbReference type="PANTHER" id="PTHR40562">
    <property type="match status" value="1"/>
</dbReference>
<evidence type="ECO:0000256" key="4">
    <source>
        <dbReference type="ARBA" id="ARBA00023004"/>
    </source>
</evidence>
<dbReference type="SUPFAM" id="SSF50022">
    <property type="entry name" value="ISP domain"/>
    <property type="match status" value="1"/>
</dbReference>
<protein>
    <submittedName>
        <fullName evidence="8">Nitrite reductase small subunit</fullName>
    </submittedName>
</protein>
<dbReference type="RefSeq" id="WP_075133085.1">
    <property type="nucleotide sequence ID" value="NZ_MSIF01000005.1"/>
</dbReference>
<dbReference type="GO" id="GO:0016705">
    <property type="term" value="F:oxidoreductase activity, acting on paired donors, with incorporation or reduction of molecular oxygen"/>
    <property type="evidence" value="ECO:0007669"/>
    <property type="project" value="UniProtKB-ARBA"/>
</dbReference>
<dbReference type="GO" id="GO:0046872">
    <property type="term" value="F:metal ion binding"/>
    <property type="evidence" value="ECO:0007669"/>
    <property type="project" value="UniProtKB-KW"/>
</dbReference>
<accession>A0A7Z0WMD5</accession>
<keyword evidence="1" id="KW-0001">2Fe-2S</keyword>
<gene>
    <name evidence="8" type="ORF">BLA60_12865</name>
</gene>
<keyword evidence="6" id="KW-0534">Nitrate assimilation</keyword>
<name>A0A7Z0WMD5_9PSEU</name>
<dbReference type="OrthoDB" id="3213360at2"/>
<dbReference type="Pfam" id="PF13806">
    <property type="entry name" value="Rieske_2"/>
    <property type="match status" value="1"/>
</dbReference>
<evidence type="ECO:0000256" key="2">
    <source>
        <dbReference type="ARBA" id="ARBA00022723"/>
    </source>
</evidence>
<comment type="caution">
    <text evidence="8">The sequence shown here is derived from an EMBL/GenBank/DDBJ whole genome shotgun (WGS) entry which is preliminary data.</text>
</comment>
<feature type="domain" description="Rieske" evidence="7">
    <location>
        <begin position="2"/>
        <end position="103"/>
    </location>
</feature>
<evidence type="ECO:0000313" key="9">
    <source>
        <dbReference type="Proteomes" id="UP000185696"/>
    </source>
</evidence>
<reference evidence="8 9" key="1">
    <citation type="submission" date="2016-12" db="EMBL/GenBank/DDBJ databases">
        <title>The draft genome sequence of Actinophytocola xinjiangensis.</title>
        <authorList>
            <person name="Wang W."/>
            <person name="Yuan L."/>
        </authorList>
    </citation>
    <scope>NUCLEOTIDE SEQUENCE [LARGE SCALE GENOMIC DNA]</scope>
    <source>
        <strain evidence="8 9">CGMCC 4.4663</strain>
    </source>
</reference>
<dbReference type="PANTHER" id="PTHR40562:SF1">
    <property type="entry name" value="NITRITE REDUCTASE (NADH) SMALL SUBUNIT"/>
    <property type="match status" value="1"/>
</dbReference>